<keyword evidence="3" id="KW-1185">Reference proteome</keyword>
<organism evidence="2 3">
    <name type="scientific">Roseomonas alba</name>
    <dbReference type="NCBI Taxonomy" id="2846776"/>
    <lineage>
        <taxon>Bacteria</taxon>
        <taxon>Pseudomonadati</taxon>
        <taxon>Pseudomonadota</taxon>
        <taxon>Alphaproteobacteria</taxon>
        <taxon>Acetobacterales</taxon>
        <taxon>Roseomonadaceae</taxon>
        <taxon>Roseomonas</taxon>
    </lineage>
</organism>
<dbReference type="Pfam" id="PF07369">
    <property type="entry name" value="DUF1488"/>
    <property type="match status" value="1"/>
</dbReference>
<dbReference type="SUPFAM" id="SSF160272">
    <property type="entry name" value="Shew3726-like"/>
    <property type="match status" value="1"/>
</dbReference>
<reference evidence="2 3" key="1">
    <citation type="submission" date="2021-07" db="EMBL/GenBank/DDBJ databases">
        <authorList>
            <person name="So Y."/>
        </authorList>
    </citation>
    <scope>NUCLEOTIDE SEQUENCE [LARGE SCALE GENOMIC DNA]</scope>
    <source>
        <strain evidence="2 3">HJA6</strain>
    </source>
</reference>
<dbReference type="RefSeq" id="WP_219761426.1">
    <property type="nucleotide sequence ID" value="NZ_JAHYBZ010000001.1"/>
</dbReference>
<evidence type="ECO:0000256" key="1">
    <source>
        <dbReference type="SAM" id="MobiDB-lite"/>
    </source>
</evidence>
<protein>
    <submittedName>
        <fullName evidence="2">DUF1488 domain-containing protein</fullName>
    </submittedName>
</protein>
<accession>A0ABS7A3G5</accession>
<name>A0ABS7A3G5_9PROT</name>
<evidence type="ECO:0000313" key="2">
    <source>
        <dbReference type="EMBL" id="MBW6396849.1"/>
    </source>
</evidence>
<gene>
    <name evidence="2" type="ORF">KPL78_03270</name>
</gene>
<comment type="caution">
    <text evidence="2">The sequence shown here is derived from an EMBL/GenBank/DDBJ whole genome shotgun (WGS) entry which is preliminary data.</text>
</comment>
<proteinExistence type="predicted"/>
<dbReference type="Proteomes" id="UP001196565">
    <property type="component" value="Unassembled WGS sequence"/>
</dbReference>
<sequence length="108" mass="12044">MNASTSPSARWDGHRVLFELRMNDGEQVRCAISRLALFEVSGGGTFRSDDILRRFSVARLRIEAAARAKLQSRDTPPIGVLHIWEDDVLNPPPPASSPCAMKATRRRD</sequence>
<dbReference type="InterPro" id="IPR036692">
    <property type="entry name" value="Shew3726-like_sf"/>
</dbReference>
<feature type="region of interest" description="Disordered" evidence="1">
    <location>
        <begin position="89"/>
        <end position="108"/>
    </location>
</feature>
<evidence type="ECO:0000313" key="3">
    <source>
        <dbReference type="Proteomes" id="UP001196565"/>
    </source>
</evidence>
<dbReference type="InterPro" id="IPR009962">
    <property type="entry name" value="DUF1488"/>
</dbReference>
<dbReference type="EMBL" id="JAHYBZ010000001">
    <property type="protein sequence ID" value="MBW6396849.1"/>
    <property type="molecule type" value="Genomic_DNA"/>
</dbReference>